<protein>
    <recommendedName>
        <fullName evidence="3">PABS domain-containing protein</fullName>
    </recommendedName>
</protein>
<reference evidence="2" key="1">
    <citation type="submission" date="2018-05" db="EMBL/GenBank/DDBJ databases">
        <authorList>
            <person name="Lanie J.A."/>
            <person name="Ng W.-L."/>
            <person name="Kazmierczak K.M."/>
            <person name="Andrzejewski T.M."/>
            <person name="Davidsen T.M."/>
            <person name="Wayne K.J."/>
            <person name="Tettelin H."/>
            <person name="Glass J.I."/>
            <person name="Rusch D."/>
            <person name="Podicherti R."/>
            <person name="Tsui H.-C.T."/>
            <person name="Winkler M.E."/>
        </authorList>
    </citation>
    <scope>NUCLEOTIDE SEQUENCE</scope>
</reference>
<accession>A0A383EE11</accession>
<evidence type="ECO:0008006" key="3">
    <source>
        <dbReference type="Google" id="ProtNLM"/>
    </source>
</evidence>
<dbReference type="Gene3D" id="3.40.50.150">
    <property type="entry name" value="Vaccinia Virus protein VP39"/>
    <property type="match status" value="1"/>
</dbReference>
<feature type="non-terminal residue" evidence="2">
    <location>
        <position position="1"/>
    </location>
</feature>
<organism evidence="2">
    <name type="scientific">marine metagenome</name>
    <dbReference type="NCBI Taxonomy" id="408172"/>
    <lineage>
        <taxon>unclassified sequences</taxon>
        <taxon>metagenomes</taxon>
        <taxon>ecological metagenomes</taxon>
    </lineage>
</organism>
<dbReference type="SUPFAM" id="SSF53335">
    <property type="entry name" value="S-adenosyl-L-methionine-dependent methyltransferases"/>
    <property type="match status" value="1"/>
</dbReference>
<dbReference type="AlphaFoldDB" id="A0A383EE11"/>
<dbReference type="PANTHER" id="PTHR43317">
    <property type="entry name" value="THERMOSPERMINE SYNTHASE ACAULIS5"/>
    <property type="match status" value="1"/>
</dbReference>
<dbReference type="GO" id="GO:0006596">
    <property type="term" value="P:polyamine biosynthetic process"/>
    <property type="evidence" value="ECO:0007669"/>
    <property type="project" value="UniProtKB-KW"/>
</dbReference>
<proteinExistence type="predicted"/>
<name>A0A383EE11_9ZZZZ</name>
<keyword evidence="1" id="KW-0620">Polyamine biosynthesis</keyword>
<dbReference type="EMBL" id="UINC01224802">
    <property type="protein sequence ID" value="SVE54575.1"/>
    <property type="molecule type" value="Genomic_DNA"/>
</dbReference>
<feature type="non-terminal residue" evidence="2">
    <location>
        <position position="231"/>
    </location>
</feature>
<dbReference type="PANTHER" id="PTHR43317:SF3">
    <property type="entry name" value="BLR2883 PROTEIN"/>
    <property type="match status" value="1"/>
</dbReference>
<sequence>RATLNLEILAYETTHLGYLCLRRRELLSRPGTVITEITLDQQLLMSSYNTVSERALADEALARHRGHDLSVLVGGLGLGYTAANVLQSERVRRVEVIELFGAVVGFLREGLLPLSAKLLADPRLRVREGDAYATLHERADERWDIVLIDIDHSPQDHLGIGNESFYTESGLVRAKHHLALGGILAVWSYAESSPFVDALHAAFEVVQVVPVSYVNDLVDEEHTDWLFIAQD</sequence>
<evidence type="ECO:0000256" key="1">
    <source>
        <dbReference type="ARBA" id="ARBA00023115"/>
    </source>
</evidence>
<dbReference type="InterPro" id="IPR029063">
    <property type="entry name" value="SAM-dependent_MTases_sf"/>
</dbReference>
<gene>
    <name evidence="2" type="ORF">METZ01_LOCUS507429</name>
</gene>
<evidence type="ECO:0000313" key="2">
    <source>
        <dbReference type="EMBL" id="SVE54575.1"/>
    </source>
</evidence>